<dbReference type="InterPro" id="IPR054712">
    <property type="entry name" value="Cas3-like_dom"/>
</dbReference>
<keyword evidence="2" id="KW-0378">Hydrolase</keyword>
<evidence type="ECO:0000256" key="4">
    <source>
        <dbReference type="ARBA" id="ARBA00022840"/>
    </source>
</evidence>
<dbReference type="InterPro" id="IPR011545">
    <property type="entry name" value="DEAD/DEAH_box_helicase_dom"/>
</dbReference>
<reference evidence="9 10" key="1">
    <citation type="journal article" date="2018" name="Syst. Appl. Microbiol.">
        <title>A new symbiotic nanoarchaeote (Candidatus Nanoclepta minutus) and its host (Zestosphaera tikiterensis gen. nov., sp. nov.) from a New Zealand hot spring.</title>
        <authorList>
            <person name="St John E."/>
            <person name="Liu Y."/>
            <person name="Podar M."/>
            <person name="Stott M.B."/>
            <person name="Meneghin J."/>
            <person name="Chen Z."/>
            <person name="Lagutin K."/>
            <person name="Mitchell K."/>
            <person name="Reysenbach A.L."/>
        </authorList>
    </citation>
    <scope>NUCLEOTIDE SEQUENCE [LARGE SCALE GENOMIC DNA]</scope>
    <source>
        <strain evidence="9">NZ3</strain>
    </source>
</reference>
<organism evidence="9 10">
    <name type="scientific">Candidatus Nanoclepta minutus</name>
    <dbReference type="NCBI Taxonomy" id="1940235"/>
    <lineage>
        <taxon>Archaea</taxon>
        <taxon>Nanobdellota</taxon>
        <taxon>Candidatus Nanoclepta</taxon>
    </lineage>
</organism>
<proteinExistence type="predicted"/>
<evidence type="ECO:0000256" key="5">
    <source>
        <dbReference type="ARBA" id="ARBA00023118"/>
    </source>
</evidence>
<dbReference type="GO" id="GO:0003724">
    <property type="term" value="F:RNA helicase activity"/>
    <property type="evidence" value="ECO:0007669"/>
    <property type="project" value="TreeGrafter"/>
</dbReference>
<dbReference type="SMART" id="SM00487">
    <property type="entry name" value="DEXDc"/>
    <property type="match status" value="1"/>
</dbReference>
<protein>
    <recommendedName>
        <fullName evidence="11">CRISPR-associated helicase/endonuclease Cas3</fullName>
    </recommendedName>
</protein>
<dbReference type="GO" id="GO:0005829">
    <property type="term" value="C:cytosol"/>
    <property type="evidence" value="ECO:0007669"/>
    <property type="project" value="TreeGrafter"/>
</dbReference>
<dbReference type="SUPFAM" id="SSF52540">
    <property type="entry name" value="P-loop containing nucleoside triphosphate hydrolases"/>
    <property type="match status" value="1"/>
</dbReference>
<evidence type="ECO:0000259" key="7">
    <source>
        <dbReference type="PROSITE" id="PS51194"/>
    </source>
</evidence>
<dbReference type="EMBL" id="MWMI01000002">
    <property type="protein sequence ID" value="RIB35415.1"/>
    <property type="molecule type" value="Genomic_DNA"/>
</dbReference>
<evidence type="ECO:0000256" key="1">
    <source>
        <dbReference type="ARBA" id="ARBA00022741"/>
    </source>
</evidence>
<dbReference type="GO" id="GO:0005524">
    <property type="term" value="F:ATP binding"/>
    <property type="evidence" value="ECO:0007669"/>
    <property type="project" value="UniProtKB-KW"/>
</dbReference>
<evidence type="ECO:0008006" key="11">
    <source>
        <dbReference type="Google" id="ProtNLM"/>
    </source>
</evidence>
<sequence length="808" mass="96395">MHRIFLDINKANSHQNKSLSHHIIEIIEFSETFYRLGYRFDKDLLRLLAIYHDLGKCYYLWQKYSIQKNIKLVKHSGLSAFITYLILVKNKMELGNILKVPNLNLNLELGTDEIKYLIYLILVHHSDLKRLDANAIDSKFNLGSPFEKNINQVKDLMAILPNTDESEFEEFKNYIISFNPSDLDLNTKYINTYAAFKIADRLSGSFHRNLSKEEIPKILYKFGITNIDFNLNEEVIRNLLSNKEISGKVDENRLREQIKFLENDIKILLAPTGFGKTVFSIFKGITNKKMLIALPTITAIKQFLKKTGAIINEIGYFSNNIGTYFYFYNPFKTEEEDDNLILNEYFLSRYLLKPIMLTTVDQLLLTYLQSKEYYIKKFALQNRILIVDEIHLLTPKMLYFLLQFLKEYRSIFRDFVLMSATFPEFLIDIIRSELEIKDSNIIRLYNYYPKNRIWIEFLNDDFEIKKEKKEKLFDDIYKKLKDITKDKKPKIIVLFNTVINAQEFYKYLKEKGENWDILLFHSRYIYKHRKEIEKKLLKISKAGRLDKPFILIATQVVEVSLDIDLDYLITESAPLQELIQRFGRVFRNRDQNLPPKEPNIYIFGFLEESNRIYDKELVKESIDIIKDFRNIVDEEKLVKKLNESEIYKNTYLKEFEDARNKYDEFVDELLNKYANRFYYIFVEEDEETLKKISKLLNIRDSINSLVFVNPEDLDKKEAKKYNKLLKDLEESRKSRDFVKFFRSKLYLREFLLPIPFYYILPLLDVDNELVRNEKIPVIPPKVYSKEFGIDVKKLKEILESKIFEEIIM</sequence>
<feature type="domain" description="Helicase ATP-binding" evidence="6">
    <location>
        <begin position="257"/>
        <end position="440"/>
    </location>
</feature>
<dbReference type="Pfam" id="PF22590">
    <property type="entry name" value="Cas3-like_C_2"/>
    <property type="match status" value="1"/>
</dbReference>
<evidence type="ECO:0000259" key="8">
    <source>
        <dbReference type="PROSITE" id="PS51643"/>
    </source>
</evidence>
<dbReference type="AlphaFoldDB" id="A0A397WMW8"/>
<gene>
    <name evidence="9" type="ORF">BXU00_01455</name>
</gene>
<dbReference type="Pfam" id="PF00270">
    <property type="entry name" value="DEAD"/>
    <property type="match status" value="1"/>
</dbReference>
<keyword evidence="1" id="KW-0547">Nucleotide-binding</keyword>
<feature type="domain" description="HD Cas3-type" evidence="8">
    <location>
        <begin position="12"/>
        <end position="202"/>
    </location>
</feature>
<keyword evidence="5" id="KW-0051">Antiviral defense</keyword>
<dbReference type="PROSITE" id="PS51192">
    <property type="entry name" value="HELICASE_ATP_BIND_1"/>
    <property type="match status" value="1"/>
</dbReference>
<evidence type="ECO:0000259" key="6">
    <source>
        <dbReference type="PROSITE" id="PS51192"/>
    </source>
</evidence>
<dbReference type="PROSITE" id="PS51643">
    <property type="entry name" value="HD_CAS3"/>
    <property type="match status" value="1"/>
</dbReference>
<name>A0A397WMW8_9ARCH</name>
<dbReference type="Proteomes" id="UP000266622">
    <property type="component" value="Unassembled WGS sequence"/>
</dbReference>
<comment type="caution">
    <text evidence="9">The sequence shown here is derived from an EMBL/GenBank/DDBJ whole genome shotgun (WGS) entry which is preliminary data.</text>
</comment>
<dbReference type="InterPro" id="IPR006483">
    <property type="entry name" value="CRISPR-assoc_Cas3_HD"/>
</dbReference>
<dbReference type="GO" id="GO:0051607">
    <property type="term" value="P:defense response to virus"/>
    <property type="evidence" value="ECO:0007669"/>
    <property type="project" value="UniProtKB-KW"/>
</dbReference>
<evidence type="ECO:0000313" key="9">
    <source>
        <dbReference type="EMBL" id="RIB35415.1"/>
    </source>
</evidence>
<evidence type="ECO:0000256" key="3">
    <source>
        <dbReference type="ARBA" id="ARBA00022806"/>
    </source>
</evidence>
<dbReference type="NCBIfam" id="TIGR01596">
    <property type="entry name" value="cas3_HD"/>
    <property type="match status" value="1"/>
</dbReference>
<evidence type="ECO:0000256" key="2">
    <source>
        <dbReference type="ARBA" id="ARBA00022801"/>
    </source>
</evidence>
<dbReference type="PANTHER" id="PTHR47959:SF16">
    <property type="entry name" value="CRISPR-ASSOCIATED NUCLEASE_HELICASE CAS3-RELATED"/>
    <property type="match status" value="1"/>
</dbReference>
<dbReference type="GO" id="GO:0003676">
    <property type="term" value="F:nucleic acid binding"/>
    <property type="evidence" value="ECO:0007669"/>
    <property type="project" value="InterPro"/>
</dbReference>
<dbReference type="InterPro" id="IPR050079">
    <property type="entry name" value="DEAD_box_RNA_helicase"/>
</dbReference>
<dbReference type="SMART" id="SM00490">
    <property type="entry name" value="HELICc"/>
    <property type="match status" value="1"/>
</dbReference>
<accession>A0A397WMW8</accession>
<keyword evidence="4" id="KW-0067">ATP-binding</keyword>
<dbReference type="InterPro" id="IPR014001">
    <property type="entry name" value="Helicase_ATP-bd"/>
</dbReference>
<feature type="domain" description="Helicase C-terminal" evidence="7">
    <location>
        <begin position="475"/>
        <end position="645"/>
    </location>
</feature>
<keyword evidence="3" id="KW-0347">Helicase</keyword>
<dbReference type="Gene3D" id="3.40.50.300">
    <property type="entry name" value="P-loop containing nucleotide triphosphate hydrolases"/>
    <property type="match status" value="2"/>
</dbReference>
<dbReference type="NCBIfam" id="TIGR01587">
    <property type="entry name" value="cas3_core"/>
    <property type="match status" value="1"/>
</dbReference>
<dbReference type="PANTHER" id="PTHR47959">
    <property type="entry name" value="ATP-DEPENDENT RNA HELICASE RHLE-RELATED"/>
    <property type="match status" value="1"/>
</dbReference>
<dbReference type="InterPro" id="IPR001650">
    <property type="entry name" value="Helicase_C-like"/>
</dbReference>
<dbReference type="InterPro" id="IPR027417">
    <property type="entry name" value="P-loop_NTPase"/>
</dbReference>
<dbReference type="InterPro" id="IPR006474">
    <property type="entry name" value="Helicase_Cas3_CRISPR-ass_core"/>
</dbReference>
<dbReference type="GO" id="GO:0140097">
    <property type="term" value="F:catalytic activity, acting on DNA"/>
    <property type="evidence" value="ECO:0007669"/>
    <property type="project" value="UniProtKB-ARBA"/>
</dbReference>
<evidence type="ECO:0000313" key="10">
    <source>
        <dbReference type="Proteomes" id="UP000266622"/>
    </source>
</evidence>
<dbReference type="PROSITE" id="PS51194">
    <property type="entry name" value="HELICASE_CTER"/>
    <property type="match status" value="1"/>
</dbReference>
<dbReference type="GO" id="GO:0016787">
    <property type="term" value="F:hydrolase activity"/>
    <property type="evidence" value="ECO:0007669"/>
    <property type="project" value="UniProtKB-KW"/>
</dbReference>